<proteinExistence type="predicted"/>
<accession>A0A383EA08</accession>
<protein>
    <recommendedName>
        <fullName evidence="2">ABM domain-containing protein</fullName>
    </recommendedName>
</protein>
<organism evidence="1">
    <name type="scientific">marine metagenome</name>
    <dbReference type="NCBI Taxonomy" id="408172"/>
    <lineage>
        <taxon>unclassified sequences</taxon>
        <taxon>metagenomes</taxon>
        <taxon>ecological metagenomes</taxon>
    </lineage>
</organism>
<dbReference type="EMBL" id="UINC01224174">
    <property type="protein sequence ID" value="SVE53687.1"/>
    <property type="molecule type" value="Genomic_DNA"/>
</dbReference>
<dbReference type="AlphaFoldDB" id="A0A383EA08"/>
<reference evidence="1" key="1">
    <citation type="submission" date="2018-05" db="EMBL/GenBank/DDBJ databases">
        <authorList>
            <person name="Lanie J.A."/>
            <person name="Ng W.-L."/>
            <person name="Kazmierczak K.M."/>
            <person name="Andrzejewski T.M."/>
            <person name="Davidsen T.M."/>
            <person name="Wayne K.J."/>
            <person name="Tettelin H."/>
            <person name="Glass J.I."/>
            <person name="Rusch D."/>
            <person name="Podicherti R."/>
            <person name="Tsui H.-C.T."/>
            <person name="Winkler M.E."/>
        </authorList>
    </citation>
    <scope>NUCLEOTIDE SEQUENCE</scope>
</reference>
<evidence type="ECO:0000313" key="1">
    <source>
        <dbReference type="EMBL" id="SVE53687.1"/>
    </source>
</evidence>
<dbReference type="PROSITE" id="PS51257">
    <property type="entry name" value="PROKAR_LIPOPROTEIN"/>
    <property type="match status" value="1"/>
</dbReference>
<evidence type="ECO:0008006" key="2">
    <source>
        <dbReference type="Google" id="ProtNLM"/>
    </source>
</evidence>
<name>A0A383EA08_9ZZZZ</name>
<sequence>MIRLITIVFSASVIIFLSCSDILYAQDNPDRHVFTITKFKWRKNIDAKYTMLDSLNKLHYENIINKNKYIVSRTELSHQMTDDSQDYLVITEFKSLEDWDKSSEENNKLNKEWLKTDEKIKEFYGNYWLFFERWHGDNMYSEMPHTGK</sequence>
<gene>
    <name evidence="1" type="ORF">METZ01_LOCUS506541</name>
</gene>